<evidence type="ECO:0000256" key="2">
    <source>
        <dbReference type="ARBA" id="ARBA00022723"/>
    </source>
</evidence>
<feature type="zinc finger region" description="C3H1-type" evidence="6">
    <location>
        <begin position="74"/>
        <end position="102"/>
    </location>
</feature>
<dbReference type="PANTHER" id="PTHR47522:SF2">
    <property type="entry name" value="PROTEIN SALVADOR HOMOLOG 1"/>
    <property type="match status" value="1"/>
</dbReference>
<evidence type="ECO:0000259" key="9">
    <source>
        <dbReference type="PROSITE" id="PS50103"/>
    </source>
</evidence>
<keyword evidence="3" id="KW-0677">Repeat</keyword>
<dbReference type="Pfam" id="PF00397">
    <property type="entry name" value="WW"/>
    <property type="match status" value="1"/>
</dbReference>
<proteinExistence type="predicted"/>
<evidence type="ECO:0000256" key="4">
    <source>
        <dbReference type="ARBA" id="ARBA00022771"/>
    </source>
</evidence>
<evidence type="ECO:0000256" key="3">
    <source>
        <dbReference type="ARBA" id="ARBA00022737"/>
    </source>
</evidence>
<dbReference type="VEuPathDB" id="TriTrypDB:BCY84_18318"/>
<keyword evidence="5 6" id="KW-0862">Zinc</keyword>
<dbReference type="VEuPathDB" id="TriTrypDB:TcCLB.503989.10"/>
<dbReference type="GO" id="GO:0051252">
    <property type="term" value="P:regulation of RNA metabolic process"/>
    <property type="evidence" value="ECO:0007669"/>
    <property type="project" value="UniProtKB-ARBA"/>
</dbReference>
<dbReference type="VEuPathDB" id="TriTrypDB:TcCLB.401469.10"/>
<dbReference type="PROSITE" id="PS50020">
    <property type="entry name" value="WW_DOMAIN_2"/>
    <property type="match status" value="1"/>
</dbReference>
<dbReference type="InterPro" id="IPR001202">
    <property type="entry name" value="WW_dom"/>
</dbReference>
<feature type="region of interest" description="Disordered" evidence="7">
    <location>
        <begin position="106"/>
        <end position="180"/>
    </location>
</feature>
<keyword evidence="1" id="KW-0597">Phosphoprotein</keyword>
<dbReference type="AlphaFoldDB" id="A8W341"/>
<evidence type="ECO:0000313" key="10">
    <source>
        <dbReference type="EMBL" id="ABW69369.1"/>
    </source>
</evidence>
<dbReference type="SUPFAM" id="SSF90229">
    <property type="entry name" value="CCCH zinc finger"/>
    <property type="match status" value="1"/>
</dbReference>
<evidence type="ECO:0000256" key="7">
    <source>
        <dbReference type="SAM" id="MobiDB-lite"/>
    </source>
</evidence>
<reference evidence="10" key="1">
    <citation type="submission" date="2007-10" db="EMBL/GenBank/DDBJ databases">
        <title>Characterization of the CCCH-zinc finger protein 2 from Trypanosoma cruzi.</title>
        <authorList>
            <person name="Morking P.A."/>
            <person name="Goldenberg S."/>
            <person name="Arauco P.R."/>
            <person name="Fragoso S.P."/>
        </authorList>
    </citation>
    <scope>NUCLEOTIDE SEQUENCE</scope>
</reference>
<dbReference type="PROSITE" id="PS50103">
    <property type="entry name" value="ZF_C3H1"/>
    <property type="match status" value="1"/>
</dbReference>
<dbReference type="InterPro" id="IPR030030">
    <property type="entry name" value="Sav"/>
</dbReference>
<feature type="domain" description="C3H1-type" evidence="9">
    <location>
        <begin position="74"/>
        <end position="102"/>
    </location>
</feature>
<dbReference type="GO" id="GO:0060090">
    <property type="term" value="F:molecular adaptor activity"/>
    <property type="evidence" value="ECO:0007669"/>
    <property type="project" value="InterPro"/>
</dbReference>
<dbReference type="FunFam" id="4.10.1000.10:FF:000003">
    <property type="entry name" value="Zinc finger CCCH domain-containing protein"/>
    <property type="match status" value="1"/>
</dbReference>
<dbReference type="InterPro" id="IPR036855">
    <property type="entry name" value="Znf_CCCH_sf"/>
</dbReference>
<protein>
    <submittedName>
        <fullName evidence="10">CCCH zinc-finger 2</fullName>
    </submittedName>
</protein>
<dbReference type="VEuPathDB" id="TriTrypDB:TcBrA4_0103530"/>
<dbReference type="InterPro" id="IPR036020">
    <property type="entry name" value="WW_dom_sf"/>
</dbReference>
<feature type="compositionally biased region" description="Low complexity" evidence="7">
    <location>
        <begin position="128"/>
        <end position="149"/>
    </location>
</feature>
<dbReference type="VEuPathDB" id="TriTrypDB:C3747_12g415"/>
<dbReference type="VEuPathDB" id="TriTrypDB:TcG_00178"/>
<dbReference type="VEuPathDB" id="TriTrypDB:TcCL_NonESM08404"/>
<dbReference type="VEuPathDB" id="TriTrypDB:C4B63_148g35"/>
<organism evidence="10">
    <name type="scientific">Trypanosoma cruzi</name>
    <dbReference type="NCBI Taxonomy" id="5693"/>
    <lineage>
        <taxon>Eukaryota</taxon>
        <taxon>Discoba</taxon>
        <taxon>Euglenozoa</taxon>
        <taxon>Kinetoplastea</taxon>
        <taxon>Metakinetoplastina</taxon>
        <taxon>Trypanosomatida</taxon>
        <taxon>Trypanosomatidae</taxon>
        <taxon>Trypanosoma</taxon>
        <taxon>Schizotrypanum</taxon>
    </lineage>
</organism>
<evidence type="ECO:0000259" key="8">
    <source>
        <dbReference type="PROSITE" id="PS50020"/>
    </source>
</evidence>
<dbReference type="GO" id="GO:0010468">
    <property type="term" value="P:regulation of gene expression"/>
    <property type="evidence" value="ECO:0007669"/>
    <property type="project" value="UniProtKB-ARBA"/>
</dbReference>
<keyword evidence="2 6" id="KW-0479">Metal-binding</keyword>
<dbReference type="PANTHER" id="PTHR47522">
    <property type="entry name" value="SALVADOR FAMILY WW DOMAIN-CONTAINING PROTEIN 1"/>
    <property type="match status" value="1"/>
</dbReference>
<dbReference type="SMART" id="SM00456">
    <property type="entry name" value="WW"/>
    <property type="match status" value="1"/>
</dbReference>
<sequence>MSYPNRYGRGMAAPYGTVQLPVGWEMAYSAEGDPYYIDHNTRTTHWQIPAEVLQRMNQGQVYRGRVRRGIDRTKLKTKMCMNIQRGGVCNWGDNCAFAHNSEELTAVPHGGNQRGGDGNPYRMRGPANNNSNNNLTNNHSMNNGNSAPNAAELKPPKKQEQQPQQQGIPAPQQAMPAQTQ</sequence>
<feature type="compositionally biased region" description="Low complexity" evidence="7">
    <location>
        <begin position="161"/>
        <end position="180"/>
    </location>
</feature>
<dbReference type="Gene3D" id="4.10.1000.10">
    <property type="entry name" value="Zinc finger, CCCH-type"/>
    <property type="match status" value="1"/>
</dbReference>
<dbReference type="EMBL" id="EU188915">
    <property type="protein sequence ID" value="ABW69369.1"/>
    <property type="molecule type" value="Genomic_DNA"/>
</dbReference>
<accession>A8W341</accession>
<dbReference type="VEuPathDB" id="TriTrypDB:TcYC6_0052460"/>
<feature type="domain" description="WW" evidence="8">
    <location>
        <begin position="18"/>
        <end position="51"/>
    </location>
</feature>
<dbReference type="CDD" id="cd00201">
    <property type="entry name" value="WW"/>
    <property type="match status" value="1"/>
</dbReference>
<dbReference type="GO" id="GO:0008270">
    <property type="term" value="F:zinc ion binding"/>
    <property type="evidence" value="ECO:0007669"/>
    <property type="project" value="UniProtKB-KW"/>
</dbReference>
<dbReference type="Gene3D" id="2.20.70.10">
    <property type="match status" value="1"/>
</dbReference>
<dbReference type="FunFam" id="2.20.70.10:FF:000035">
    <property type="entry name" value="Salvador homolog 1 (Drosophila)"/>
    <property type="match status" value="1"/>
</dbReference>
<name>A8W341_TRYCR</name>
<dbReference type="InterPro" id="IPR000571">
    <property type="entry name" value="Znf_CCCH"/>
</dbReference>
<evidence type="ECO:0000256" key="1">
    <source>
        <dbReference type="ARBA" id="ARBA00022553"/>
    </source>
</evidence>
<dbReference type="GO" id="GO:0035329">
    <property type="term" value="P:hippo signaling"/>
    <property type="evidence" value="ECO:0007669"/>
    <property type="project" value="InterPro"/>
</dbReference>
<dbReference type="GO" id="GO:0008285">
    <property type="term" value="P:negative regulation of cell population proliferation"/>
    <property type="evidence" value="ECO:0007669"/>
    <property type="project" value="TreeGrafter"/>
</dbReference>
<keyword evidence="4 6" id="KW-0863">Zinc-finger</keyword>
<dbReference type="SUPFAM" id="SSF51045">
    <property type="entry name" value="WW domain"/>
    <property type="match status" value="1"/>
</dbReference>
<dbReference type="VEuPathDB" id="TriTrypDB:Tc_MARK_2873"/>
<dbReference type="GO" id="GO:0005829">
    <property type="term" value="C:cytosol"/>
    <property type="evidence" value="ECO:0007669"/>
    <property type="project" value="TreeGrafter"/>
</dbReference>
<evidence type="ECO:0000256" key="5">
    <source>
        <dbReference type="ARBA" id="ARBA00022833"/>
    </source>
</evidence>
<evidence type="ECO:0000256" key="6">
    <source>
        <dbReference type="PROSITE-ProRule" id="PRU00723"/>
    </source>
</evidence>